<comment type="caution">
    <text evidence="2">The sequence shown here is derived from an EMBL/GenBank/DDBJ whole genome shotgun (WGS) entry which is preliminary data.</text>
</comment>
<name>A0ABQ1IPP0_9GAMM</name>
<dbReference type="Pfam" id="PF03009">
    <property type="entry name" value="GDPD"/>
    <property type="match status" value="1"/>
</dbReference>
<dbReference type="SUPFAM" id="SSF51695">
    <property type="entry name" value="PLC-like phosphodiesterases"/>
    <property type="match status" value="1"/>
</dbReference>
<dbReference type="PROSITE" id="PS51704">
    <property type="entry name" value="GP_PDE"/>
    <property type="match status" value="1"/>
</dbReference>
<dbReference type="InterPro" id="IPR017946">
    <property type="entry name" value="PLC-like_Pdiesterase_TIM-brl"/>
</dbReference>
<protein>
    <submittedName>
        <fullName evidence="2">Glycerophosphoryl diester phosphodiesterase</fullName>
    </submittedName>
</protein>
<dbReference type="PANTHER" id="PTHR46211:SF1">
    <property type="entry name" value="GLYCEROPHOSPHODIESTER PHOSPHODIESTERASE, CYTOPLASMIC"/>
    <property type="match status" value="1"/>
</dbReference>
<keyword evidence="3" id="KW-1185">Reference proteome</keyword>
<reference evidence="3" key="1">
    <citation type="journal article" date="2019" name="Int. J. Syst. Evol. Microbiol.">
        <title>The Global Catalogue of Microorganisms (GCM) 10K type strain sequencing project: providing services to taxonomists for standard genome sequencing and annotation.</title>
        <authorList>
            <consortium name="The Broad Institute Genomics Platform"/>
            <consortium name="The Broad Institute Genome Sequencing Center for Infectious Disease"/>
            <person name="Wu L."/>
            <person name="Ma J."/>
        </authorList>
    </citation>
    <scope>NUCLEOTIDE SEQUENCE [LARGE SCALE GENOMIC DNA]</scope>
    <source>
        <strain evidence="3">CGMCC 1.15339</strain>
    </source>
</reference>
<gene>
    <name evidence="2" type="ORF">GCM10011607_04100</name>
</gene>
<accession>A0ABQ1IPP0</accession>
<dbReference type="EMBL" id="BMII01000002">
    <property type="protein sequence ID" value="GGB47028.1"/>
    <property type="molecule type" value="Genomic_DNA"/>
</dbReference>
<dbReference type="Gene3D" id="3.20.20.190">
    <property type="entry name" value="Phosphatidylinositol (PI) phosphodiesterase"/>
    <property type="match status" value="1"/>
</dbReference>
<organism evidence="2 3">
    <name type="scientific">Shewanella inventionis</name>
    <dbReference type="NCBI Taxonomy" id="1738770"/>
    <lineage>
        <taxon>Bacteria</taxon>
        <taxon>Pseudomonadati</taxon>
        <taxon>Pseudomonadota</taxon>
        <taxon>Gammaproteobacteria</taxon>
        <taxon>Alteromonadales</taxon>
        <taxon>Shewanellaceae</taxon>
        <taxon>Shewanella</taxon>
    </lineage>
</organism>
<evidence type="ECO:0000259" key="1">
    <source>
        <dbReference type="PROSITE" id="PS51704"/>
    </source>
</evidence>
<feature type="domain" description="GP-PDE" evidence="1">
    <location>
        <begin position="1"/>
        <end position="231"/>
    </location>
</feature>
<sequence length="244" mass="26392">MLVFAHRGASGYAPENTLKAMSKAIELGAKAIELDVHCVAGELVVFHDRRLEGKSSGHGLIHLSTQADLAKITVAGEPIPSLWELLILLDTLTGGDCIVNIELKGVGCVPPFVAMYPHILEKLHFTPQHLLISSFNHLYIAQVKQQLPQAFVAPLLGGIPLDLAQVVTDIAAYSLHLDVAFVSQAIVDDAHQRGAKVYVYTVDNSDDIHALKMMGVDGIFSNYPDKAIATAALPLPAQTQIWFD</sequence>
<evidence type="ECO:0000313" key="2">
    <source>
        <dbReference type="EMBL" id="GGB47028.1"/>
    </source>
</evidence>
<proteinExistence type="predicted"/>
<dbReference type="PANTHER" id="PTHR46211">
    <property type="entry name" value="GLYCEROPHOSPHORYL DIESTER PHOSPHODIESTERASE"/>
    <property type="match status" value="1"/>
</dbReference>
<dbReference type="Proteomes" id="UP000617555">
    <property type="component" value="Unassembled WGS sequence"/>
</dbReference>
<evidence type="ECO:0000313" key="3">
    <source>
        <dbReference type="Proteomes" id="UP000617555"/>
    </source>
</evidence>
<dbReference type="InterPro" id="IPR030395">
    <property type="entry name" value="GP_PDE_dom"/>
</dbReference>
<dbReference type="RefSeq" id="WP_188736435.1">
    <property type="nucleotide sequence ID" value="NZ_BMII01000002.1"/>
</dbReference>